<dbReference type="InterPro" id="IPR011032">
    <property type="entry name" value="GroES-like_sf"/>
</dbReference>
<dbReference type="InterPro" id="IPR013154">
    <property type="entry name" value="ADH-like_N"/>
</dbReference>
<dbReference type="SMART" id="SM00829">
    <property type="entry name" value="PKS_ER"/>
    <property type="match status" value="1"/>
</dbReference>
<evidence type="ECO:0000256" key="1">
    <source>
        <dbReference type="ARBA" id="ARBA00022857"/>
    </source>
</evidence>
<evidence type="ECO:0000313" key="4">
    <source>
        <dbReference type="Proteomes" id="UP001165042"/>
    </source>
</evidence>
<dbReference type="CDD" id="cd08253">
    <property type="entry name" value="zeta_crystallin"/>
    <property type="match status" value="1"/>
</dbReference>
<dbReference type="RefSeq" id="WP_285608216.1">
    <property type="nucleotide sequence ID" value="NZ_BSSD01000001.1"/>
</dbReference>
<dbReference type="EMBL" id="BSSD01000001">
    <property type="protein sequence ID" value="GLW90319.1"/>
    <property type="molecule type" value="Genomic_DNA"/>
</dbReference>
<keyword evidence="4" id="KW-1185">Reference proteome</keyword>
<name>A0A9W6V7V4_9PSEU</name>
<dbReference type="InterPro" id="IPR020843">
    <property type="entry name" value="ER"/>
</dbReference>
<evidence type="ECO:0000259" key="2">
    <source>
        <dbReference type="SMART" id="SM00829"/>
    </source>
</evidence>
<dbReference type="SUPFAM" id="SSF51735">
    <property type="entry name" value="NAD(P)-binding Rossmann-fold domains"/>
    <property type="match status" value="1"/>
</dbReference>
<accession>A0A9W6V7V4</accession>
<dbReference type="Pfam" id="PF00107">
    <property type="entry name" value="ADH_zinc_N"/>
    <property type="match status" value="1"/>
</dbReference>
<comment type="caution">
    <text evidence="3">The sequence shown here is derived from an EMBL/GenBank/DDBJ whole genome shotgun (WGS) entry which is preliminary data.</text>
</comment>
<evidence type="ECO:0000313" key="3">
    <source>
        <dbReference type="EMBL" id="GLW90319.1"/>
    </source>
</evidence>
<feature type="domain" description="Enoyl reductase (ER)" evidence="2">
    <location>
        <begin position="10"/>
        <end position="322"/>
    </location>
</feature>
<dbReference type="Proteomes" id="UP001165042">
    <property type="component" value="Unassembled WGS sequence"/>
</dbReference>
<organism evidence="3 4">
    <name type="scientific">Actinokineospora globicatena</name>
    <dbReference type="NCBI Taxonomy" id="103729"/>
    <lineage>
        <taxon>Bacteria</taxon>
        <taxon>Bacillati</taxon>
        <taxon>Actinomycetota</taxon>
        <taxon>Actinomycetes</taxon>
        <taxon>Pseudonocardiales</taxon>
        <taxon>Pseudonocardiaceae</taxon>
        <taxon>Actinokineospora</taxon>
    </lineage>
</organism>
<keyword evidence="1" id="KW-0521">NADP</keyword>
<proteinExistence type="predicted"/>
<protein>
    <submittedName>
        <fullName evidence="3">Oxidoreductase</fullName>
    </submittedName>
</protein>
<dbReference type="InterPro" id="IPR036291">
    <property type="entry name" value="NAD(P)-bd_dom_sf"/>
</dbReference>
<dbReference type="InterPro" id="IPR051603">
    <property type="entry name" value="Zinc-ADH_QOR/CCCR"/>
</dbReference>
<dbReference type="PANTHER" id="PTHR44154:SF1">
    <property type="entry name" value="QUINONE OXIDOREDUCTASE"/>
    <property type="match status" value="1"/>
</dbReference>
<sequence>MRAAYIDSLGPAAVIRCGDLPAPTPGPGEVLVAVTHSAVNHVDTFVRSGAWSTPVPFPFVIGRDLVGSVAAVGHGVAGLAPGDRVWCNSLGHDGRQGAAAEFASVAADRLYPLPDGVDPVDAVAVAHSAATAHLALFTHGRTRAGDTVVIVGAGGCVGSAAVVMAAEAGARVIAVAGAADAEHCRELGAAVTLDYRADDLPTQIAVAGPGGVDVHVDAAGRNDLESAVSLLAKRGRLVVLAGMAARPVLPVGALYLKDCSVVGFAISQASTAELAEAAVRVNRLLAAGLLRPRRVRGLALSEAAEAHRAVERGGAGGTKVVLAVAS</sequence>
<reference evidence="3" key="1">
    <citation type="submission" date="2023-02" db="EMBL/GenBank/DDBJ databases">
        <title>Actinokineospora globicatena NBRC 15670.</title>
        <authorList>
            <person name="Ichikawa N."/>
            <person name="Sato H."/>
            <person name="Tonouchi N."/>
        </authorList>
    </citation>
    <scope>NUCLEOTIDE SEQUENCE</scope>
    <source>
        <strain evidence="3">NBRC 15670</strain>
    </source>
</reference>
<dbReference type="InterPro" id="IPR013149">
    <property type="entry name" value="ADH-like_C"/>
</dbReference>
<dbReference type="GO" id="GO:0016491">
    <property type="term" value="F:oxidoreductase activity"/>
    <property type="evidence" value="ECO:0007669"/>
    <property type="project" value="InterPro"/>
</dbReference>
<dbReference type="Gene3D" id="3.40.50.720">
    <property type="entry name" value="NAD(P)-binding Rossmann-like Domain"/>
    <property type="match status" value="1"/>
</dbReference>
<dbReference type="Pfam" id="PF08240">
    <property type="entry name" value="ADH_N"/>
    <property type="match status" value="1"/>
</dbReference>
<dbReference type="SUPFAM" id="SSF50129">
    <property type="entry name" value="GroES-like"/>
    <property type="match status" value="1"/>
</dbReference>
<dbReference type="AlphaFoldDB" id="A0A9W6V7V4"/>
<dbReference type="Gene3D" id="3.90.180.10">
    <property type="entry name" value="Medium-chain alcohol dehydrogenases, catalytic domain"/>
    <property type="match status" value="1"/>
</dbReference>
<gene>
    <name evidence="3" type="ORF">Aglo03_11350</name>
</gene>
<dbReference type="PANTHER" id="PTHR44154">
    <property type="entry name" value="QUINONE OXIDOREDUCTASE"/>
    <property type="match status" value="1"/>
</dbReference>